<feature type="compositionally biased region" description="Basic residues" evidence="2">
    <location>
        <begin position="913"/>
        <end position="924"/>
    </location>
</feature>
<comment type="caution">
    <text evidence="3">The sequence shown here is derived from an EMBL/GenBank/DDBJ whole genome shotgun (WGS) entry which is preliminary data.</text>
</comment>
<dbReference type="EMBL" id="BEGY01000122">
    <property type="protein sequence ID" value="GAX84330.1"/>
    <property type="molecule type" value="Genomic_DNA"/>
</dbReference>
<feature type="compositionally biased region" description="Polar residues" evidence="2">
    <location>
        <begin position="72"/>
        <end position="82"/>
    </location>
</feature>
<proteinExistence type="predicted"/>
<feature type="compositionally biased region" description="Basic and acidic residues" evidence="2">
    <location>
        <begin position="60"/>
        <end position="70"/>
    </location>
</feature>
<reference evidence="3 4" key="1">
    <citation type="submission" date="2017-08" db="EMBL/GenBank/DDBJ databases">
        <title>Acidophilic green algal genome provides insights into adaptation to an acidic environment.</title>
        <authorList>
            <person name="Hirooka S."/>
            <person name="Hirose Y."/>
            <person name="Kanesaki Y."/>
            <person name="Higuchi S."/>
            <person name="Fujiwara T."/>
            <person name="Onuma R."/>
            <person name="Era A."/>
            <person name="Ohbayashi R."/>
            <person name="Uzuka A."/>
            <person name="Nozaki H."/>
            <person name="Yoshikawa H."/>
            <person name="Miyagishima S.Y."/>
        </authorList>
    </citation>
    <scope>NUCLEOTIDE SEQUENCE [LARGE SCALE GENOMIC DNA]</scope>
    <source>
        <strain evidence="3 4">NIES-2499</strain>
    </source>
</reference>
<feature type="compositionally biased region" description="Pro residues" evidence="2">
    <location>
        <begin position="200"/>
        <end position="214"/>
    </location>
</feature>
<feature type="compositionally biased region" description="Low complexity" evidence="2">
    <location>
        <begin position="151"/>
        <end position="166"/>
    </location>
</feature>
<sequence>MTGDVEDLLDDVDYGLGKEVGASDGEDEAQPTKSRDHGTVEDLLAEVDYDDYYHEEEELAANHETERDVSEAPQTKGNQPLQGSKREIPAAYFEDSGHQDGAGGNQYGNDSNGPSAYRNGQHGRQDFGGQPQNSANGQNQGWLPDQHMNMQQGPGLRGPQPGRLQGNTYAGNKERSPGMPQFPHIRPMVSFQHFQDRGLPGPPPLPSHLPPSSPFPGQAAVPLPGGPPRPPLDMPSIFGPPLGAMPPLLPSTVIPPSYNPSSMSQSTLLVSPRGTHTWVRGHQGSDAMGLPPPPPLQGLQSMNMTGAATPLLDARGHSSQAHSFPSAYLRYPGVVSLSAGTGTPSAPSYYMPQSMINGTPRRSSDGSAAPPLAQQQQPSKRLEDFDEQELLASLDPEAIAELQRKLLPSPPAGSEGQHLRIPQRSHSHKRHPQGDAGPSGRGAYNVPPRTAGRGEPVAGPGSMLSAGGRGGAVKKQWVRPGFENSQQQLEEKSAEELEAEREAKAAELQRKLQLIERKRKEQEAAKKAATAAAVADIETGGPMAVDGETPVPSPSAAAAAASGAAAVAAAAAATKAALLLKKRQEDMERMKKMIAKQEEILKQSRKQVTATKSKEASGQEQAASQQGSVAQPASKKPKIISPLGVSTTSGLACALIDATESLLVSPSELMAGEADDWTEAGPASVVSAAAGSSKLDDGKAAVAEGTRQGLSEGQHDHGQPFGSSEDAGDQLMGLLRGGVQREEEGGGTPEEEDVSLEGLQPTAVASSAGLHDEASDHVRVGERERHYGNATTASHQEEDIIGTAGASSAFDLRQQLERARSSARAGSTSLRGQTEACVEEEGSGRHVRLGSEKDRLRSQSQERVQQEASGAQSDGSLSDSSGAGSPRHRRRGNKLSVAKGREVSSRHEERKIDKTHRKKVHKRR</sequence>
<feature type="coiled-coil region" evidence="1">
    <location>
        <begin position="482"/>
        <end position="532"/>
    </location>
</feature>
<feature type="region of interest" description="Disordered" evidence="2">
    <location>
        <begin position="598"/>
        <end position="641"/>
    </location>
</feature>
<feature type="compositionally biased region" description="Basic and acidic residues" evidence="2">
    <location>
        <begin position="770"/>
        <end position="787"/>
    </location>
</feature>
<keyword evidence="1" id="KW-0175">Coiled coil</keyword>
<name>A0A250XNE4_9CHLO</name>
<evidence type="ECO:0000256" key="1">
    <source>
        <dbReference type="SAM" id="Coils"/>
    </source>
</evidence>
<keyword evidence="4" id="KW-1185">Reference proteome</keyword>
<feature type="compositionally biased region" description="Low complexity" evidence="2">
    <location>
        <begin position="868"/>
        <end position="885"/>
    </location>
</feature>
<feature type="compositionally biased region" description="Low complexity" evidence="2">
    <location>
        <begin position="618"/>
        <end position="634"/>
    </location>
</feature>
<accession>A0A250XNE4</accession>
<feature type="compositionally biased region" description="Acidic residues" evidence="2">
    <location>
        <begin position="43"/>
        <end position="59"/>
    </location>
</feature>
<gene>
    <name evidence="3" type="ORF">CEUSTIGMA_g11752.t1</name>
</gene>
<feature type="compositionally biased region" description="Low complexity" evidence="2">
    <location>
        <begin position="368"/>
        <end position="378"/>
    </location>
</feature>
<evidence type="ECO:0000313" key="4">
    <source>
        <dbReference type="Proteomes" id="UP000232323"/>
    </source>
</evidence>
<feature type="compositionally biased region" description="Low complexity" evidence="2">
    <location>
        <begin position="682"/>
        <end position="693"/>
    </location>
</feature>
<feature type="region of interest" description="Disordered" evidence="2">
    <location>
        <begin position="682"/>
        <end position="924"/>
    </location>
</feature>
<feature type="compositionally biased region" description="Acidic residues" evidence="2">
    <location>
        <begin position="1"/>
        <end position="13"/>
    </location>
</feature>
<feature type="compositionally biased region" description="Basic and acidic residues" evidence="2">
    <location>
        <begin position="899"/>
        <end position="912"/>
    </location>
</feature>
<feature type="compositionally biased region" description="Basic residues" evidence="2">
    <location>
        <begin position="421"/>
        <end position="431"/>
    </location>
</feature>
<evidence type="ECO:0000313" key="3">
    <source>
        <dbReference type="EMBL" id="GAX84330.1"/>
    </source>
</evidence>
<organism evidence="3 4">
    <name type="scientific">Chlamydomonas eustigma</name>
    <dbReference type="NCBI Taxonomy" id="1157962"/>
    <lineage>
        <taxon>Eukaryota</taxon>
        <taxon>Viridiplantae</taxon>
        <taxon>Chlorophyta</taxon>
        <taxon>core chlorophytes</taxon>
        <taxon>Chlorophyceae</taxon>
        <taxon>CS clade</taxon>
        <taxon>Chlamydomonadales</taxon>
        <taxon>Chlamydomonadaceae</taxon>
        <taxon>Chlamydomonas</taxon>
    </lineage>
</organism>
<feature type="region of interest" description="Disordered" evidence="2">
    <location>
        <begin position="350"/>
        <end position="474"/>
    </location>
</feature>
<dbReference type="AlphaFoldDB" id="A0A250XNE4"/>
<feature type="region of interest" description="Disordered" evidence="2">
    <location>
        <begin position="1"/>
        <end position="227"/>
    </location>
</feature>
<evidence type="ECO:0000256" key="2">
    <source>
        <dbReference type="SAM" id="MobiDB-lite"/>
    </source>
</evidence>
<feature type="compositionally biased region" description="Polar residues" evidence="2">
    <location>
        <begin position="130"/>
        <end position="141"/>
    </location>
</feature>
<dbReference type="Proteomes" id="UP000232323">
    <property type="component" value="Unassembled WGS sequence"/>
</dbReference>
<protein>
    <submittedName>
        <fullName evidence="3">Uncharacterized protein</fullName>
    </submittedName>
</protein>
<feature type="compositionally biased region" description="Polar residues" evidence="2">
    <location>
        <begin position="858"/>
        <end position="867"/>
    </location>
</feature>